<reference evidence="6 7" key="1">
    <citation type="submission" date="2017-06" db="EMBL/GenBank/DDBJ databases">
        <title>Global population genomics of the pathogenic fungus Cryptococcus neoformans var. grubii.</title>
        <authorList>
            <person name="Cuomo C."/>
            <person name="Litvintseva A."/>
            <person name="Chen Y."/>
            <person name="Young S."/>
            <person name="Zeng Q."/>
            <person name="Chapman S."/>
            <person name="Gujja S."/>
            <person name="Saif S."/>
            <person name="Birren B."/>
        </authorList>
    </citation>
    <scope>NUCLEOTIDE SEQUENCE [LARGE SCALE GENOMIC DNA]</scope>
    <source>
        <strain evidence="6 7">Tu259-1</strain>
    </source>
</reference>
<accession>A0A854QF66</accession>
<dbReference type="GO" id="GO:0046872">
    <property type="term" value="F:metal ion binding"/>
    <property type="evidence" value="ECO:0007669"/>
    <property type="project" value="UniProtKB-KW"/>
</dbReference>
<evidence type="ECO:0000256" key="2">
    <source>
        <dbReference type="ARBA" id="ARBA00023134"/>
    </source>
</evidence>
<dbReference type="Proteomes" id="UP000199727">
    <property type="component" value="Unassembled WGS sequence"/>
</dbReference>
<feature type="binding site" evidence="4">
    <location>
        <position position="72"/>
    </location>
    <ligand>
        <name>Mg(2+)</name>
        <dbReference type="ChEBI" id="CHEBI:18420"/>
    </ligand>
</feature>
<gene>
    <name evidence="6" type="ORF">C361_05333</name>
</gene>
<dbReference type="NCBIfam" id="TIGR00231">
    <property type="entry name" value="small_GTP"/>
    <property type="match status" value="1"/>
</dbReference>
<dbReference type="PRINTS" id="PR00328">
    <property type="entry name" value="SAR1GTPBP"/>
</dbReference>
<keyword evidence="4" id="KW-0460">Magnesium</keyword>
<feature type="binding site" evidence="3">
    <location>
        <begin position="65"/>
        <end position="72"/>
    </location>
    <ligand>
        <name>GTP</name>
        <dbReference type="ChEBI" id="CHEBI:37565"/>
    </ligand>
</feature>
<dbReference type="Gene3D" id="3.40.50.300">
    <property type="entry name" value="P-loop containing nucleotide triphosphate hydrolases"/>
    <property type="match status" value="1"/>
</dbReference>
<protein>
    <submittedName>
        <fullName evidence="6">Arf/Sar family, other</fullName>
    </submittedName>
</protein>
<evidence type="ECO:0000256" key="4">
    <source>
        <dbReference type="PIRSR" id="PIRSR606689-2"/>
    </source>
</evidence>
<dbReference type="SMART" id="SM00178">
    <property type="entry name" value="SAR"/>
    <property type="match status" value="1"/>
</dbReference>
<dbReference type="InterPro" id="IPR006689">
    <property type="entry name" value="Small_GTPase_ARF/SAR"/>
</dbReference>
<dbReference type="SMART" id="SM00177">
    <property type="entry name" value="ARF"/>
    <property type="match status" value="1"/>
</dbReference>
<dbReference type="CDD" id="cd04153">
    <property type="entry name" value="Arl5_Arl8"/>
    <property type="match status" value="1"/>
</dbReference>
<dbReference type="Pfam" id="PF00025">
    <property type="entry name" value="Arf"/>
    <property type="match status" value="1"/>
</dbReference>
<dbReference type="GO" id="GO:0003924">
    <property type="term" value="F:GTPase activity"/>
    <property type="evidence" value="ECO:0007669"/>
    <property type="project" value="InterPro"/>
</dbReference>
<dbReference type="PANTHER" id="PTHR11711">
    <property type="entry name" value="ADP RIBOSYLATION FACTOR-RELATED"/>
    <property type="match status" value="1"/>
</dbReference>
<dbReference type="FunFam" id="3.40.50.300:FF:000728">
    <property type="entry name" value="ADP-ribosylation factor-like protein 5"/>
    <property type="match status" value="1"/>
</dbReference>
<comment type="similarity">
    <text evidence="5">Belongs to the small GTPase superfamily. Arf family.</text>
</comment>
<dbReference type="GO" id="GO:0005525">
    <property type="term" value="F:GTP binding"/>
    <property type="evidence" value="ECO:0007669"/>
    <property type="project" value="UniProtKB-KW"/>
</dbReference>
<dbReference type="SUPFAM" id="SSF52540">
    <property type="entry name" value="P-loop containing nucleoside triphosphate hydrolases"/>
    <property type="match status" value="1"/>
</dbReference>
<evidence type="ECO:0000313" key="7">
    <source>
        <dbReference type="Proteomes" id="UP000199727"/>
    </source>
</evidence>
<feature type="binding site" evidence="4">
    <location>
        <position position="89"/>
    </location>
    <ligand>
        <name>Mg(2+)</name>
        <dbReference type="ChEBI" id="CHEBI:18420"/>
    </ligand>
</feature>
<keyword evidence="2 3" id="KW-0342">GTP-binding</keyword>
<proteinExistence type="inferred from homology"/>
<feature type="binding site" evidence="3">
    <location>
        <begin position="167"/>
        <end position="170"/>
    </location>
    <ligand>
        <name>GTP</name>
        <dbReference type="ChEBI" id="CHEBI:37565"/>
    </ligand>
</feature>
<organism evidence="6 7">
    <name type="scientific">Cryptococcus neoformans Tu259-1</name>
    <dbReference type="NCBI Taxonomy" id="1230072"/>
    <lineage>
        <taxon>Eukaryota</taxon>
        <taxon>Fungi</taxon>
        <taxon>Dikarya</taxon>
        <taxon>Basidiomycota</taxon>
        <taxon>Agaricomycotina</taxon>
        <taxon>Tremellomycetes</taxon>
        <taxon>Tremellales</taxon>
        <taxon>Cryptococcaceae</taxon>
        <taxon>Cryptococcus</taxon>
        <taxon>Cryptococcus neoformans species complex</taxon>
    </lineage>
</organism>
<keyword evidence="1 3" id="KW-0547">Nucleotide-binding</keyword>
<comment type="caution">
    <text evidence="6">The sequence shown here is derived from an EMBL/GenBank/DDBJ whole genome shotgun (WGS) entry which is preliminary data.</text>
</comment>
<feature type="binding site" evidence="3">
    <location>
        <position position="111"/>
    </location>
    <ligand>
        <name>GTP</name>
        <dbReference type="ChEBI" id="CHEBI:37565"/>
    </ligand>
</feature>
<dbReference type="InterPro" id="IPR027417">
    <property type="entry name" value="P-loop_NTPase"/>
</dbReference>
<dbReference type="PROSITE" id="PS51417">
    <property type="entry name" value="ARF"/>
    <property type="match status" value="1"/>
</dbReference>
<name>A0A854QF66_CRYNE</name>
<sequence length="224" mass="24655">MRNGKFRRYDATWRDVEVAAFPLSSCIHSSLYLSTAVYIRIMGVTFSSLWSRLFARKETKVLLIGLDNAGKSTILYRITTGAVVASAPTVGSNHEVYDYKGVRFGLIDIGGQTSLRSSWSQYFNGTEAVILVIDSCDGPRLGLVKQELMKIVADESLSTALLLVLANKQDLPVSQGRLTPAQVSEALNLTDLRQREWQIMGCSALTGAGLMEGMDWLVTKLDAR</sequence>
<dbReference type="AlphaFoldDB" id="A0A854QF66"/>
<dbReference type="OrthoDB" id="2011769at2759"/>
<dbReference type="EMBL" id="AMKT01000069">
    <property type="protein sequence ID" value="OXG15889.1"/>
    <property type="molecule type" value="Genomic_DNA"/>
</dbReference>
<evidence type="ECO:0000256" key="5">
    <source>
        <dbReference type="RuleBase" id="RU003925"/>
    </source>
</evidence>
<evidence type="ECO:0000313" key="6">
    <source>
        <dbReference type="EMBL" id="OXG15889.1"/>
    </source>
</evidence>
<keyword evidence="4" id="KW-0479">Metal-binding</keyword>
<dbReference type="InterPro" id="IPR005225">
    <property type="entry name" value="Small_GTP-bd"/>
</dbReference>
<evidence type="ECO:0000256" key="3">
    <source>
        <dbReference type="PIRSR" id="PIRSR606689-1"/>
    </source>
</evidence>
<dbReference type="InterPro" id="IPR024156">
    <property type="entry name" value="Small_GTPase_ARF"/>
</dbReference>
<evidence type="ECO:0000256" key="1">
    <source>
        <dbReference type="ARBA" id="ARBA00022741"/>
    </source>
</evidence>